<protein>
    <submittedName>
        <fullName evidence="3">Uncharacterized protein</fullName>
    </submittedName>
</protein>
<dbReference type="EMBL" id="QOIL01000015">
    <property type="protein sequence ID" value="RCG27894.1"/>
    <property type="molecule type" value="Genomic_DNA"/>
</dbReference>
<proteinExistence type="predicted"/>
<evidence type="ECO:0000313" key="3">
    <source>
        <dbReference type="EMBL" id="RCG27894.1"/>
    </source>
</evidence>
<feature type="transmembrane region" description="Helical" evidence="2">
    <location>
        <begin position="37"/>
        <end position="58"/>
    </location>
</feature>
<evidence type="ECO:0000313" key="4">
    <source>
        <dbReference type="Proteomes" id="UP000253094"/>
    </source>
</evidence>
<keyword evidence="2" id="KW-1133">Transmembrane helix</keyword>
<evidence type="ECO:0000256" key="1">
    <source>
        <dbReference type="SAM" id="MobiDB-lite"/>
    </source>
</evidence>
<dbReference type="Proteomes" id="UP000253094">
    <property type="component" value="Unassembled WGS sequence"/>
</dbReference>
<evidence type="ECO:0000256" key="2">
    <source>
        <dbReference type="SAM" id="Phobius"/>
    </source>
</evidence>
<name>A0A367FC34_9ACTN</name>
<sequence length="418" mass="43570">MLGDPRDGRAAAGHSFLELWQSGFGGRLTGLLDLTHVAAYALGSICLLIGVTATVSWLRQADERAASRRRDELLLELVPALGRAQRALGRRRLDSPARFAAELSLAAHRLGELLEDVDRAQRSTSDLAHRNAQVSRELRTSAVSLTTAIGRLQATGVAVDSAATALRGVVVRLGDEITGRVSDAAARLETAADSARSELGALQAAGRTTLHEIGERLEEALGAMAKRVFEATDGLVAAGTGFAAEIGASGERAARDIGHIYQEAVAAAAVDLEEKMVSVGERLDTAVRQVDETTRAQAEQARITAATTDEQLRALAETAARDRAEAVARFEALERHLTGLAEMTAAAADRLSETLTATAGRPAVPLPVTAPVPATAAATAAAPNGRLGDGHEQTRPPGAATPRQDDAPGPGTPLPESS</sequence>
<feature type="region of interest" description="Disordered" evidence="1">
    <location>
        <begin position="376"/>
        <end position="418"/>
    </location>
</feature>
<keyword evidence="2" id="KW-0472">Membrane</keyword>
<gene>
    <name evidence="3" type="ORF">DQ384_25570</name>
</gene>
<reference evidence="3 4" key="1">
    <citation type="submission" date="2018-06" db="EMBL/GenBank/DDBJ databases">
        <title>Sphaerisporangium craniellae sp. nov., isolated from a marine sponge in the South China Sea.</title>
        <authorList>
            <person name="Li L."/>
        </authorList>
    </citation>
    <scope>NUCLEOTIDE SEQUENCE [LARGE SCALE GENOMIC DNA]</scope>
    <source>
        <strain evidence="3 4">CCTCC AA 208026</strain>
    </source>
</reference>
<dbReference type="AlphaFoldDB" id="A0A367FC34"/>
<keyword evidence="2" id="KW-0812">Transmembrane</keyword>
<comment type="caution">
    <text evidence="3">The sequence shown here is derived from an EMBL/GenBank/DDBJ whole genome shotgun (WGS) entry which is preliminary data.</text>
</comment>
<organism evidence="3 4">
    <name type="scientific">Sphaerisporangium album</name>
    <dbReference type="NCBI Taxonomy" id="509200"/>
    <lineage>
        <taxon>Bacteria</taxon>
        <taxon>Bacillati</taxon>
        <taxon>Actinomycetota</taxon>
        <taxon>Actinomycetes</taxon>
        <taxon>Streptosporangiales</taxon>
        <taxon>Streptosporangiaceae</taxon>
        <taxon>Sphaerisporangium</taxon>
    </lineage>
</organism>
<accession>A0A367FC34</accession>
<keyword evidence="4" id="KW-1185">Reference proteome</keyword>